<reference evidence="1 2" key="1">
    <citation type="submission" date="2016-11" db="EMBL/GenBank/DDBJ databases">
        <authorList>
            <person name="Jaros S."/>
            <person name="Januszkiewicz K."/>
            <person name="Wedrychowicz H."/>
        </authorList>
    </citation>
    <scope>NUCLEOTIDE SEQUENCE [LARGE SCALE GENOMIC DNA]</scope>
    <source>
        <strain evidence="1 2">OK807</strain>
    </source>
</reference>
<dbReference type="AlphaFoldDB" id="A0A1K2DIP5"/>
<dbReference type="OrthoDB" id="3629757at2"/>
<dbReference type="RefSeq" id="WP_072487112.1">
    <property type="nucleotide sequence ID" value="NZ_CP108276.1"/>
</dbReference>
<evidence type="ECO:0000313" key="1">
    <source>
        <dbReference type="EMBL" id="SFY22970.1"/>
    </source>
</evidence>
<protein>
    <submittedName>
        <fullName evidence="1">Uncharacterized protein</fullName>
    </submittedName>
</protein>
<sequence>MNPEQLLALVGEHRDSIRESLDDEQYALFLARLGALAETAEEDNKAVLRALKGVKHALIPLPFDHPVYLALDSPRFAGPATEPTDAVAGARSLLVRLSEPQPVPDPAAIIRSVQARLRAEPALDHPVVDARCHSSGLGAPPPELIRLDDTEHGDRYPAFQFAGAAGGPIPVVLRVNRILLADTDPWGAADWWLSGNVWLGGKPAALLGELPDEQLVGAATALVEGDR</sequence>
<accession>A0A1K2DIP5</accession>
<gene>
    <name evidence="1" type="ORF">SAMN02787144_101491</name>
</gene>
<name>A0A1K2DIP5_STRAR</name>
<dbReference type="EMBL" id="FPJO01000014">
    <property type="protein sequence ID" value="SFY22970.1"/>
    <property type="molecule type" value="Genomic_DNA"/>
</dbReference>
<dbReference type="STRING" id="1893.SAMN02787144_101491"/>
<organism evidence="1 2">
    <name type="scientific">Streptomyces atratus</name>
    <dbReference type="NCBI Taxonomy" id="1893"/>
    <lineage>
        <taxon>Bacteria</taxon>
        <taxon>Bacillati</taxon>
        <taxon>Actinomycetota</taxon>
        <taxon>Actinomycetes</taxon>
        <taxon>Kitasatosporales</taxon>
        <taxon>Streptomycetaceae</taxon>
        <taxon>Streptomyces</taxon>
    </lineage>
</organism>
<evidence type="ECO:0000313" key="2">
    <source>
        <dbReference type="Proteomes" id="UP000181909"/>
    </source>
</evidence>
<dbReference type="Proteomes" id="UP000181909">
    <property type="component" value="Unassembled WGS sequence"/>
</dbReference>
<proteinExistence type="predicted"/>